<dbReference type="GO" id="GO:0005737">
    <property type="term" value="C:cytoplasm"/>
    <property type="evidence" value="ECO:0007669"/>
    <property type="project" value="UniProtKB-SubCell"/>
</dbReference>
<accession>A0A1Y7VP11</accession>
<comment type="domain">
    <text evidence="1">The RNA-interacting domain 1 (RD1)/N-terminal extension (NTE) is required for interaction with the pseudoknot-template domain of each of TERC dimers. It contains anchor sites that bind primer nucleotides upstream of the RNA-DNA hybrid and is thus an essential determinant of repeat addition processivity.</text>
</comment>
<dbReference type="AlphaFoldDB" id="A0A1Y7VP11"/>
<dbReference type="ExpressionAtlas" id="A0A1Y7VP11">
    <property type="expression patterns" value="baseline and differential"/>
</dbReference>
<protein>
    <recommendedName>
        <fullName evidence="1">Telomerase reverse transcriptase</fullName>
        <ecNumber evidence="1">2.7.7.49</ecNumber>
    </recommendedName>
    <alternativeName>
        <fullName evidence="1">Telomerase catalytic subunit</fullName>
    </alternativeName>
</protein>
<keyword evidence="1" id="KW-0779">Telomere</keyword>
<reference evidence="2" key="2">
    <citation type="journal article" date="2011" name="PLoS Biol.">
        <title>Modernizing reference genome assemblies.</title>
        <authorList>
            <person name="Church D.M."/>
            <person name="Schneider V.A."/>
            <person name="Graves T."/>
            <person name="Auger K."/>
            <person name="Cunningham F."/>
            <person name="Bouk N."/>
            <person name="Chen H.C."/>
            <person name="Agarwala R."/>
            <person name="McLaren W.M."/>
            <person name="Ritchie G.R."/>
            <person name="Albracht D."/>
            <person name="Kremitzki M."/>
            <person name="Rock S."/>
            <person name="Kotkiewicz H."/>
            <person name="Kremitzki C."/>
            <person name="Wollam A."/>
            <person name="Trani L."/>
            <person name="Fulton L."/>
            <person name="Fulton R."/>
            <person name="Matthews L."/>
            <person name="Whitehead S."/>
            <person name="Chow W."/>
            <person name="Torrance J."/>
            <person name="Dunn M."/>
            <person name="Harden G."/>
            <person name="Threadgold G."/>
            <person name="Wood J."/>
            <person name="Collins J."/>
            <person name="Heath P."/>
            <person name="Griffiths G."/>
            <person name="Pelan S."/>
            <person name="Grafham D."/>
            <person name="Eichler E.E."/>
            <person name="Weinstock G."/>
            <person name="Mardis E.R."/>
            <person name="Wilson R.K."/>
            <person name="Howe K."/>
            <person name="Flicek P."/>
            <person name="Hubbard T."/>
        </authorList>
    </citation>
    <scope>NUCLEOTIDE SEQUENCE [LARGE SCALE GENOMIC DNA]</scope>
    <source>
        <strain evidence="2">C57BL/6J</strain>
    </source>
</reference>
<keyword evidence="1" id="KW-0695">RNA-directed DNA polymerase</keyword>
<sequence>MTRAPRCPAVRSLLRSRYREVWPLATFVRRLGPEGRRLVQPGDPKIYRTLVAQCLVCMHWGSQPPPADLSFHQVSSLKELVARVVQRLCERNERNVLAFGFELLNEARGGPPMAFTSSVRSYLPNTVIETLRVSGAWMLLLSRVGDDLLVYLLAHCALYLLVPPSCAYQGRWPRASKPLIPTQQPPA</sequence>
<dbReference type="SMR" id="A0A1Y7VP11"/>
<comment type="similarity">
    <text evidence="1">Belongs to the reverse transcriptase family. Telomerase subfamily.</text>
</comment>
<keyword evidence="1" id="KW-0460">Magnesium</keyword>
<dbReference type="Ensembl" id="ENSMUST00000223303.2">
    <property type="protein sequence ID" value="ENSMUSP00000152646.2"/>
    <property type="gene ID" value="ENSMUSG00000021611.10"/>
</dbReference>
<comment type="subcellular location">
    <subcellularLocation>
        <location evidence="1">Nucleus</location>
        <location evidence="1">Nucleolus</location>
    </subcellularLocation>
    <subcellularLocation>
        <location evidence="1">Nucleus</location>
        <location evidence="1">Nucleoplasm</location>
    </subcellularLocation>
    <subcellularLocation>
        <location evidence="1">Nucleus</location>
    </subcellularLocation>
    <subcellularLocation>
        <location evidence="1">Chromosome</location>
        <location evidence="1">Telomere</location>
    </subcellularLocation>
    <subcellularLocation>
        <location evidence="1">Cytoplasm</location>
    </subcellularLocation>
    <subcellularLocation>
        <location evidence="1">Nucleus</location>
        <location evidence="1">PML body</location>
    </subcellularLocation>
    <text evidence="1">Shuttling between nuclear and cytoplasm depends on cell cycle, phosphorylation states, transformation and DNA damage. Diffuse localization in the nucleoplasm. Enriched in nucleoli of certain cell types. Translocated to the cytoplasm via nuclear pores in a CRM1/RAN-dependent manner involving oxidative stress-mediated phosphorylation at Tyr. Dephosphorylation at this site by SHP2 retains TERT in the nucleus. Translocated to the nucleus by phosphorylation by AKT.</text>
</comment>
<dbReference type="VEuPathDB" id="HostDB:ENSMUSG00000021611"/>
<keyword evidence="4" id="KW-1185">Reference proteome</keyword>
<keyword evidence="1" id="KW-0479">Metal-binding</keyword>
<dbReference type="GO" id="GO:0000781">
    <property type="term" value="C:chromosome, telomeric region"/>
    <property type="evidence" value="ECO:0007669"/>
    <property type="project" value="UniProtKB-SubCell"/>
</dbReference>
<comment type="catalytic activity">
    <reaction evidence="1">
        <text>DNA(n) + a 2'-deoxyribonucleoside 5'-triphosphate = DNA(n+1) + diphosphate</text>
        <dbReference type="Rhea" id="RHEA:22508"/>
        <dbReference type="Rhea" id="RHEA-COMP:17339"/>
        <dbReference type="Rhea" id="RHEA-COMP:17340"/>
        <dbReference type="ChEBI" id="CHEBI:33019"/>
        <dbReference type="ChEBI" id="CHEBI:61560"/>
        <dbReference type="ChEBI" id="CHEBI:173112"/>
        <dbReference type="EC" id="2.7.7.49"/>
    </reaction>
</comment>
<dbReference type="GO" id="GO:0003720">
    <property type="term" value="F:telomerase activity"/>
    <property type="evidence" value="ECO:0007669"/>
    <property type="project" value="InterPro"/>
</dbReference>
<dbReference type="PANTHER" id="PTHR12066:SF0">
    <property type="entry name" value="TELOMERASE REVERSE TRANSCRIPTASE"/>
    <property type="match status" value="1"/>
</dbReference>
<dbReference type="GO" id="GO:0016605">
    <property type="term" value="C:PML body"/>
    <property type="evidence" value="ECO:0007669"/>
    <property type="project" value="UniProtKB-SubCell"/>
</dbReference>
<evidence type="ECO:0000313" key="4">
    <source>
        <dbReference type="Proteomes" id="UP000000589"/>
    </source>
</evidence>
<dbReference type="GO" id="GO:0003677">
    <property type="term" value="F:DNA binding"/>
    <property type="evidence" value="ECO:0007669"/>
    <property type="project" value="InterPro"/>
</dbReference>
<dbReference type="Antibodypedia" id="8998">
    <property type="antibodies" value="987 antibodies from 42 providers"/>
</dbReference>
<evidence type="ECO:0000256" key="1">
    <source>
        <dbReference type="RuleBase" id="RU365061"/>
    </source>
</evidence>
<dbReference type="GO" id="GO:0046872">
    <property type="term" value="F:metal ion binding"/>
    <property type="evidence" value="ECO:0007669"/>
    <property type="project" value="UniProtKB-KW"/>
</dbReference>
<dbReference type="AGR" id="MGI:1202709"/>
<comment type="function">
    <text evidence="1">Telomerase is a ribonucleoprotein enzyme essential for the replication of chromosome termini in most eukaryotes. Active in progenitor and cancer cells. Inactive, or very low activity, in normal somatic cells. Catalytic component of the teleromerase holoenzyme complex whose main activity is the elongation of telomeres by acting as a reverse transcriptase that adds simple sequence repeats to chromosome ends by copying a template sequence within the RNA component of the enzyme. Catalyzes the RNA-dependent extension of 3'-chromosomal termini with the 6-nucleotide telomeric repeat unit, 5'-TTAGGG-3'. The catalytic cycle involves primer binding, primer extension and release of product once the template boundary has been reached or nascent product translocation followed by further extension. More active on substrates containing 2 or 3 telomeric repeats. Telomerase activity is regulated by a number of factors including telomerase complex-associated proteins, chaperones and polypeptide modifiers. Modulates Wnt signaling. Plays important roles in aging and antiapoptosis.</text>
</comment>
<dbReference type="Ensembl" id="ENSMUST00000221522.2">
    <property type="protein sequence ID" value="ENSMUSP00000152750.2"/>
    <property type="gene ID" value="ENSMUSG00000021611.10"/>
</dbReference>
<name>A0A1Y7VP11_MOUSE</name>
<dbReference type="GO" id="GO:0005730">
    <property type="term" value="C:nucleolus"/>
    <property type="evidence" value="ECO:0007669"/>
    <property type="project" value="UniProtKB-SubCell"/>
</dbReference>
<comment type="domain">
    <text evidence="1">The primer grip sequence in the RT domain is required for telomerase activity and for stable association with short telomeric primers.</text>
</comment>
<dbReference type="GO" id="GO:0000723">
    <property type="term" value="P:telomere maintenance"/>
    <property type="evidence" value="ECO:0007669"/>
    <property type="project" value="InterPro"/>
</dbReference>
<dbReference type="MGI" id="MGI:1202709">
    <property type="gene designation" value="Tert"/>
</dbReference>
<dbReference type="Proteomes" id="UP000000589">
    <property type="component" value="Chromosome 13"/>
</dbReference>
<dbReference type="PANTHER" id="PTHR12066">
    <property type="entry name" value="TELOMERASE REVERSE TRANSCRIPTASE"/>
    <property type="match status" value="1"/>
</dbReference>
<reference evidence="2" key="3">
    <citation type="submission" date="2025-05" db="UniProtKB">
        <authorList>
            <consortium name="Ensembl"/>
        </authorList>
    </citation>
    <scope>IDENTIFICATION</scope>
    <source>
        <strain evidence="2">C57BL/6J</strain>
    </source>
</reference>
<comment type="domain">
    <text evidence="1">The RNA-interacting domain 2 (RD2) is essential for both interaction with the CR4-CR5 domain of TERC and for DNA synthesis.</text>
</comment>
<keyword evidence="1" id="KW-0158">Chromosome</keyword>
<dbReference type="InterPro" id="IPR003545">
    <property type="entry name" value="Telomerase_RT"/>
</dbReference>
<dbReference type="GeneTree" id="ENSGT00390000018531"/>
<reference evidence="2 4" key="1">
    <citation type="journal article" date="2009" name="PLoS Biol.">
        <title>Lineage-specific biology revealed by a finished genome assembly of the mouse.</title>
        <authorList>
            <consortium name="Mouse Genome Sequencing Consortium"/>
            <person name="Church D.M."/>
            <person name="Goodstadt L."/>
            <person name="Hillier L.W."/>
            <person name="Zody M.C."/>
            <person name="Goldstein S."/>
            <person name="She X."/>
            <person name="Bult C.J."/>
            <person name="Agarwala R."/>
            <person name="Cherry J.L."/>
            <person name="DiCuccio M."/>
            <person name="Hlavina W."/>
            <person name="Kapustin Y."/>
            <person name="Meric P."/>
            <person name="Maglott D."/>
            <person name="Birtle Z."/>
            <person name="Marques A.C."/>
            <person name="Graves T."/>
            <person name="Zhou S."/>
            <person name="Teague B."/>
            <person name="Potamousis K."/>
            <person name="Churas C."/>
            <person name="Place M."/>
            <person name="Herschleb J."/>
            <person name="Runnheim R."/>
            <person name="Forrest D."/>
            <person name="Amos-Landgraf J."/>
            <person name="Schwartz D.C."/>
            <person name="Cheng Z."/>
            <person name="Lindblad-Toh K."/>
            <person name="Eichler E.E."/>
            <person name="Ponting C.P."/>
        </authorList>
    </citation>
    <scope>NUCLEOTIDE SEQUENCE [LARGE SCALE GENOMIC DNA]</scope>
    <source>
        <strain evidence="2 4">C57BL/6J</strain>
    </source>
</reference>
<dbReference type="EC" id="2.7.7.49" evidence="1"/>
<proteinExistence type="inferred from homology"/>
<organism evidence="2 4">
    <name type="scientific">Mus musculus</name>
    <name type="common">Mouse</name>
    <dbReference type="NCBI Taxonomy" id="10090"/>
    <lineage>
        <taxon>Eukaryota</taxon>
        <taxon>Metazoa</taxon>
        <taxon>Chordata</taxon>
        <taxon>Craniata</taxon>
        <taxon>Vertebrata</taxon>
        <taxon>Euteleostomi</taxon>
        <taxon>Mammalia</taxon>
        <taxon>Eutheria</taxon>
        <taxon>Euarchontoglires</taxon>
        <taxon>Glires</taxon>
        <taxon>Rodentia</taxon>
        <taxon>Myomorpha</taxon>
        <taxon>Muroidea</taxon>
        <taxon>Muridae</taxon>
        <taxon>Murinae</taxon>
        <taxon>Mus</taxon>
        <taxon>Mus</taxon>
    </lineage>
</organism>
<gene>
    <name evidence="2 3" type="primary">Tert</name>
</gene>
<keyword evidence="1" id="KW-0539">Nucleus</keyword>
<evidence type="ECO:0000313" key="3">
    <source>
        <dbReference type="MGI" id="MGI:1202709"/>
    </source>
</evidence>
<dbReference type="Bgee" id="ENSMUSG00000021611">
    <property type="expression patterns" value="Expressed in paneth cell and 137 other cell types or tissues"/>
</dbReference>
<keyword evidence="1" id="KW-0808">Transferase</keyword>
<evidence type="ECO:0000313" key="2">
    <source>
        <dbReference type="Ensembl" id="ENSMUSP00000152750.2"/>
    </source>
</evidence>
<keyword evidence="1" id="KW-0548">Nucleotidyltransferase</keyword>